<keyword evidence="4" id="KW-1185">Reference proteome</keyword>
<dbReference type="OrthoDB" id="5967843at2759"/>
<evidence type="ECO:0000313" key="3">
    <source>
        <dbReference type="EMBL" id="KAF9074263.1"/>
    </source>
</evidence>
<dbReference type="Pfam" id="PF24883">
    <property type="entry name" value="NPHP3_N"/>
    <property type="match status" value="1"/>
</dbReference>
<reference evidence="3" key="1">
    <citation type="submission" date="2020-11" db="EMBL/GenBank/DDBJ databases">
        <authorList>
            <consortium name="DOE Joint Genome Institute"/>
            <person name="Ahrendt S."/>
            <person name="Riley R."/>
            <person name="Andreopoulos W."/>
            <person name="Labutti K."/>
            <person name="Pangilinan J."/>
            <person name="Ruiz-Duenas F.J."/>
            <person name="Barrasa J.M."/>
            <person name="Sanchez-Garcia M."/>
            <person name="Camarero S."/>
            <person name="Miyauchi S."/>
            <person name="Serrano A."/>
            <person name="Linde D."/>
            <person name="Babiker R."/>
            <person name="Drula E."/>
            <person name="Ayuso-Fernandez I."/>
            <person name="Pacheco R."/>
            <person name="Padilla G."/>
            <person name="Ferreira P."/>
            <person name="Barriuso J."/>
            <person name="Kellner H."/>
            <person name="Castanera R."/>
            <person name="Alfaro M."/>
            <person name="Ramirez L."/>
            <person name="Pisabarro A.G."/>
            <person name="Kuo A."/>
            <person name="Tritt A."/>
            <person name="Lipzen A."/>
            <person name="He G."/>
            <person name="Yan M."/>
            <person name="Ng V."/>
            <person name="Cullen D."/>
            <person name="Martin F."/>
            <person name="Rosso M.-N."/>
            <person name="Henrissat B."/>
            <person name="Hibbett D."/>
            <person name="Martinez A.T."/>
            <person name="Grigoriev I.V."/>
        </authorList>
    </citation>
    <scope>NUCLEOTIDE SEQUENCE</scope>
    <source>
        <strain evidence="3">AH 40177</strain>
    </source>
</reference>
<feature type="domain" description="Nephrocystin 3-like N-terminal" evidence="2">
    <location>
        <begin position="81"/>
        <end position="247"/>
    </location>
</feature>
<comment type="caution">
    <text evidence="3">The sequence shown here is derived from an EMBL/GenBank/DDBJ whole genome shotgun (WGS) entry which is preliminary data.</text>
</comment>
<dbReference type="EMBL" id="JADNRY010000014">
    <property type="protein sequence ID" value="KAF9074263.1"/>
    <property type="molecule type" value="Genomic_DNA"/>
</dbReference>
<dbReference type="InterPro" id="IPR056884">
    <property type="entry name" value="NPHP3-like_N"/>
</dbReference>
<dbReference type="SUPFAM" id="SSF52540">
    <property type="entry name" value="P-loop containing nucleoside triphosphate hydrolases"/>
    <property type="match status" value="1"/>
</dbReference>
<dbReference type="AlphaFoldDB" id="A0A9P5Q3Z3"/>
<name>A0A9P5Q3Z3_9AGAR</name>
<organism evidence="3 4">
    <name type="scientific">Rhodocollybia butyracea</name>
    <dbReference type="NCBI Taxonomy" id="206335"/>
    <lineage>
        <taxon>Eukaryota</taxon>
        <taxon>Fungi</taxon>
        <taxon>Dikarya</taxon>
        <taxon>Basidiomycota</taxon>
        <taxon>Agaricomycotina</taxon>
        <taxon>Agaricomycetes</taxon>
        <taxon>Agaricomycetidae</taxon>
        <taxon>Agaricales</taxon>
        <taxon>Marasmiineae</taxon>
        <taxon>Omphalotaceae</taxon>
        <taxon>Rhodocollybia</taxon>
    </lineage>
</organism>
<dbReference type="Proteomes" id="UP000772434">
    <property type="component" value="Unassembled WGS sequence"/>
</dbReference>
<evidence type="ECO:0000256" key="1">
    <source>
        <dbReference type="ARBA" id="ARBA00022737"/>
    </source>
</evidence>
<dbReference type="Gene3D" id="3.40.50.300">
    <property type="entry name" value="P-loop containing nucleotide triphosphate hydrolases"/>
    <property type="match status" value="1"/>
</dbReference>
<dbReference type="PANTHER" id="PTHR10039">
    <property type="entry name" value="AMELOGENIN"/>
    <property type="match status" value="1"/>
</dbReference>
<evidence type="ECO:0000259" key="2">
    <source>
        <dbReference type="Pfam" id="PF24883"/>
    </source>
</evidence>
<dbReference type="PANTHER" id="PTHR10039:SF17">
    <property type="entry name" value="FUNGAL STAND N-TERMINAL GOODBYE DOMAIN-CONTAINING PROTEIN-RELATED"/>
    <property type="match status" value="1"/>
</dbReference>
<evidence type="ECO:0000313" key="4">
    <source>
        <dbReference type="Proteomes" id="UP000772434"/>
    </source>
</evidence>
<accession>A0A9P5Q3Z3</accession>
<proteinExistence type="predicted"/>
<sequence length="672" mass="76106">MSFFSDANRFGINGGSFTNYVNHYHVQVDPQDNLDELERSISKGLETLSRKAVLSASHYAEQRFPPPRCHPGTRAHILDTLGDWIRNKSKPTSVYWLYGTAGTGKSAIAQTIAESFSTNGLAASFFFSRTADPSALRHTLSNFFITVAYQLATSPLSSPILNKSITRVAYSRPDITEASLETQFQELIVQPCSQLSPEQLDVLPRLIVIDGLDECVDIASQERLLFISRQAESVQPPLPFEFLICSRPEPRIRNAFKHEQFHSILDCTELGNSIPAGLDIAKYLKDGFSIIRQDHGSTMAHVAQDWPGNHIIQQLVRRACGQFIYAATILKYVGEYHALPTEQLQIILDVTVPEQFDSPYPDLDQLYMLILCSGIDKHNLQLTHSIISHLVLRTLQTINKLDRRGTILLKAQAQGKRKITFSRRERSHLLQANLKSHIQKTLTKYSRGSHSWPMFFEHPGHDIPPSTSVGSCIMLEHLFSLNKGKVGALLFGLHSVLNIPNDDSMSIQMHHASFGEFLTDPKRSGRYFIDPSDEAMAKWHAFCLLRCFSITLNQPSASQLFSCSPNGRTLEINMRKSVEYMTWYEYCSLKIKWPRKSLLVALDQIDTQRFVYDSWKAGGHRPTKQWASAVAFAVQVFWLGKIWRAKLEMAKISELAWKAKVVGDDSIRTYWD</sequence>
<protein>
    <recommendedName>
        <fullName evidence="2">Nephrocystin 3-like N-terminal domain-containing protein</fullName>
    </recommendedName>
</protein>
<dbReference type="InterPro" id="IPR027417">
    <property type="entry name" value="P-loop_NTPase"/>
</dbReference>
<gene>
    <name evidence="3" type="ORF">BDP27DRAFT_1317559</name>
</gene>
<keyword evidence="1" id="KW-0677">Repeat</keyword>